<dbReference type="SMART" id="SM00530">
    <property type="entry name" value="HTH_XRE"/>
    <property type="match status" value="1"/>
</dbReference>
<feature type="domain" description="HTH cro/C1-type" evidence="2">
    <location>
        <begin position="7"/>
        <end position="61"/>
    </location>
</feature>
<name>A0A2K4ZCR0_9FIRM</name>
<dbReference type="Pfam" id="PF12844">
    <property type="entry name" value="HTH_19"/>
    <property type="match status" value="1"/>
</dbReference>
<dbReference type="PROSITE" id="PS50943">
    <property type="entry name" value="HTH_CROC1"/>
    <property type="match status" value="1"/>
</dbReference>
<dbReference type="SUPFAM" id="SSF47413">
    <property type="entry name" value="lambda repressor-like DNA-binding domains"/>
    <property type="match status" value="1"/>
</dbReference>
<dbReference type="InterPro" id="IPR010982">
    <property type="entry name" value="Lambda_DNA-bd_dom_sf"/>
</dbReference>
<evidence type="ECO:0000313" key="3">
    <source>
        <dbReference type="EMBL" id="SOY28231.1"/>
    </source>
</evidence>
<evidence type="ECO:0000313" key="4">
    <source>
        <dbReference type="Proteomes" id="UP000236311"/>
    </source>
</evidence>
<dbReference type="PANTHER" id="PTHR46558:SF4">
    <property type="entry name" value="DNA-BIDING PHAGE PROTEIN"/>
    <property type="match status" value="1"/>
</dbReference>
<proteinExistence type="predicted"/>
<keyword evidence="1" id="KW-0238">DNA-binding</keyword>
<sequence length="124" mass="14493">MSEGKKIREVRIALKLTLEEFGSKVGVTKAAMSNIEKGNRNVTEQMRKAICREFNVNYDWLMYGDGEMFSDLPQTFLDELCRQHNMDDFDRQLIEFYLTLDAGCREALKKHIRETLSHKKDSPQ</sequence>
<gene>
    <name evidence="3" type="primary">pezA_1</name>
    <name evidence="3" type="ORF">AMURIS_00938</name>
</gene>
<dbReference type="CDD" id="cd00093">
    <property type="entry name" value="HTH_XRE"/>
    <property type="match status" value="1"/>
</dbReference>
<reference evidence="3 4" key="1">
    <citation type="submission" date="2018-01" db="EMBL/GenBank/DDBJ databases">
        <authorList>
            <person name="Gaut B.S."/>
            <person name="Morton B.R."/>
            <person name="Clegg M.T."/>
            <person name="Duvall M.R."/>
        </authorList>
    </citation>
    <scope>NUCLEOTIDE SEQUENCE [LARGE SCALE GENOMIC DNA]</scope>
    <source>
        <strain evidence="3">GP69</strain>
    </source>
</reference>
<dbReference type="PANTHER" id="PTHR46558">
    <property type="entry name" value="TRACRIPTIONAL REGULATORY PROTEIN-RELATED-RELATED"/>
    <property type="match status" value="1"/>
</dbReference>
<accession>A0A2K4ZCR0</accession>
<dbReference type="GO" id="GO:0003677">
    <property type="term" value="F:DNA binding"/>
    <property type="evidence" value="ECO:0007669"/>
    <property type="project" value="UniProtKB-KW"/>
</dbReference>
<evidence type="ECO:0000259" key="2">
    <source>
        <dbReference type="PROSITE" id="PS50943"/>
    </source>
</evidence>
<dbReference type="InterPro" id="IPR001387">
    <property type="entry name" value="Cro/C1-type_HTH"/>
</dbReference>
<dbReference type="Gene3D" id="1.10.260.40">
    <property type="entry name" value="lambda repressor-like DNA-binding domains"/>
    <property type="match status" value="1"/>
</dbReference>
<dbReference type="EMBL" id="OFSM01000004">
    <property type="protein sequence ID" value="SOY28231.1"/>
    <property type="molecule type" value="Genomic_DNA"/>
</dbReference>
<keyword evidence="4" id="KW-1185">Reference proteome</keyword>
<dbReference type="Proteomes" id="UP000236311">
    <property type="component" value="Unassembled WGS sequence"/>
</dbReference>
<evidence type="ECO:0000256" key="1">
    <source>
        <dbReference type="ARBA" id="ARBA00023125"/>
    </source>
</evidence>
<dbReference type="OrthoDB" id="2735991at2"/>
<dbReference type="RefSeq" id="WP_103238338.1">
    <property type="nucleotide sequence ID" value="NZ_JANJZD010000004.1"/>
</dbReference>
<dbReference type="AlphaFoldDB" id="A0A2K4ZCR0"/>
<protein>
    <submittedName>
        <fullName evidence="3">Antitoxin PezA</fullName>
    </submittedName>
</protein>
<organism evidence="3 4">
    <name type="scientific">Acetatifactor muris</name>
    <dbReference type="NCBI Taxonomy" id="879566"/>
    <lineage>
        <taxon>Bacteria</taxon>
        <taxon>Bacillati</taxon>
        <taxon>Bacillota</taxon>
        <taxon>Clostridia</taxon>
        <taxon>Lachnospirales</taxon>
        <taxon>Lachnospiraceae</taxon>
        <taxon>Acetatifactor</taxon>
    </lineage>
</organism>